<organism evidence="11 12">
    <name type="scientific">Heterorhabditis bacteriophora</name>
    <name type="common">Entomopathogenic nematode worm</name>
    <dbReference type="NCBI Taxonomy" id="37862"/>
    <lineage>
        <taxon>Eukaryota</taxon>
        <taxon>Metazoa</taxon>
        <taxon>Ecdysozoa</taxon>
        <taxon>Nematoda</taxon>
        <taxon>Chromadorea</taxon>
        <taxon>Rhabditida</taxon>
        <taxon>Rhabditina</taxon>
        <taxon>Rhabditomorpha</taxon>
        <taxon>Strongyloidea</taxon>
        <taxon>Heterorhabditidae</taxon>
        <taxon>Heterorhabditis</taxon>
    </lineage>
</organism>
<dbReference type="WBParaSite" id="Hba_00567">
    <property type="protein sequence ID" value="Hba_00567"/>
    <property type="gene ID" value="Hba_00567"/>
</dbReference>
<dbReference type="GO" id="GO:0003924">
    <property type="term" value="F:GTPase activity"/>
    <property type="evidence" value="ECO:0007669"/>
    <property type="project" value="InterPro"/>
</dbReference>
<dbReference type="SMART" id="SM00173">
    <property type="entry name" value="RAS"/>
    <property type="match status" value="1"/>
</dbReference>
<dbReference type="InterPro" id="IPR005225">
    <property type="entry name" value="Small_GTP-bd"/>
</dbReference>
<dbReference type="InterPro" id="IPR000242">
    <property type="entry name" value="PTP_cat"/>
</dbReference>
<evidence type="ECO:0000256" key="4">
    <source>
        <dbReference type="ARBA" id="ARBA00022741"/>
    </source>
</evidence>
<dbReference type="PROSITE" id="PS51419">
    <property type="entry name" value="RAB"/>
    <property type="match status" value="1"/>
</dbReference>
<dbReference type="GO" id="GO:0004725">
    <property type="term" value="F:protein tyrosine phosphatase activity"/>
    <property type="evidence" value="ECO:0007669"/>
    <property type="project" value="InterPro"/>
</dbReference>
<dbReference type="Gene3D" id="3.40.50.300">
    <property type="entry name" value="P-loop containing nucleotide triphosphate hydrolases"/>
    <property type="match status" value="1"/>
</dbReference>
<protein>
    <submittedName>
        <fullName evidence="12">Tyrosine-protein phosphatase domain-containing protein</fullName>
    </submittedName>
</protein>
<keyword evidence="2" id="KW-1003">Cell membrane</keyword>
<evidence type="ECO:0000256" key="3">
    <source>
        <dbReference type="ARBA" id="ARBA00022481"/>
    </source>
</evidence>
<proteinExistence type="inferred from homology"/>
<dbReference type="SUPFAM" id="SSF52540">
    <property type="entry name" value="P-loop containing nucleoside triphosphate hydrolases"/>
    <property type="match status" value="1"/>
</dbReference>
<keyword evidence="7" id="KW-0449">Lipoprotein</keyword>
<evidence type="ECO:0000256" key="8">
    <source>
        <dbReference type="ARBA" id="ARBA00023289"/>
    </source>
</evidence>
<keyword evidence="11" id="KW-1185">Reference proteome</keyword>
<dbReference type="FunFam" id="3.40.50.300:FF:000303">
    <property type="entry name" value="GTP-binding protein Di-Ras2"/>
    <property type="match status" value="1"/>
</dbReference>
<evidence type="ECO:0000259" key="10">
    <source>
        <dbReference type="PROSITE" id="PS50055"/>
    </source>
</evidence>
<evidence type="ECO:0000256" key="1">
    <source>
        <dbReference type="ARBA" id="ARBA00004342"/>
    </source>
</evidence>
<evidence type="ECO:0000313" key="11">
    <source>
        <dbReference type="Proteomes" id="UP000095283"/>
    </source>
</evidence>
<dbReference type="SMART" id="SM00174">
    <property type="entry name" value="RHO"/>
    <property type="match status" value="1"/>
</dbReference>
<sequence>MINQYLLLNHVNFDSQDRKFGSFVLRNQYQTIVSRVASKKLGEGVLQLHKEFVRETSTYFAYWNAANTAKNFKPDRVLLYDWNRVVLTDGADYYHASFVDGCVRNSIMEKRVLFNIQQQCNTLGQYILAQAPFTKDTQRDFFRLVNQTKPDAIILMERADSDEGRLILPGKETKCGGITIKSDEEIKISGMDIHTLLVAGKQKVKVFCINGWNTDSETPKNLLDVHDKIRKMIGYDNKGILLIVCKDGVSRCGIFTLLDIEAERIRTKSRVKLGDTGSRVGEASSSDYRVAVFGAGGVGKSSIVQRFVKGTFSENYVPTIEDTYRQVISCNQKNVCTLQITDTTGSHQFPAMQRLSISKGHAFLLIYSVTSKQSLEELAPIITTLTEVKGSAISDVPIMLVGNKSDEQGTSAKNNNNISELFQTLLAMEKKRTLALTMDDPEGKGGKKKRCTIM</sequence>
<dbReference type="PROSITE" id="PS50055">
    <property type="entry name" value="TYR_PHOSPHATASE_PTP"/>
    <property type="match status" value="1"/>
</dbReference>
<dbReference type="PANTHER" id="PTHR24070">
    <property type="entry name" value="RAS, DI-RAS, AND RHEB FAMILY MEMBERS OF SMALL GTPASE SUPERFAMILY"/>
    <property type="match status" value="1"/>
</dbReference>
<dbReference type="GO" id="GO:0005525">
    <property type="term" value="F:GTP binding"/>
    <property type="evidence" value="ECO:0007669"/>
    <property type="project" value="UniProtKB-KW"/>
</dbReference>
<dbReference type="Pfam" id="PF00102">
    <property type="entry name" value="Y_phosphatase"/>
    <property type="match status" value="1"/>
</dbReference>
<keyword evidence="6" id="KW-0472">Membrane</keyword>
<dbReference type="SMART" id="SM00175">
    <property type="entry name" value="RAB"/>
    <property type="match status" value="1"/>
</dbReference>
<keyword evidence="8" id="KW-0636">Prenylation</keyword>
<dbReference type="NCBIfam" id="TIGR00231">
    <property type="entry name" value="small_GTP"/>
    <property type="match status" value="1"/>
</dbReference>
<reference evidence="12" key="1">
    <citation type="submission" date="2016-11" db="UniProtKB">
        <authorList>
            <consortium name="WormBaseParasite"/>
        </authorList>
    </citation>
    <scope>IDENTIFICATION</scope>
</reference>
<evidence type="ECO:0000313" key="12">
    <source>
        <dbReference type="WBParaSite" id="Hba_00567"/>
    </source>
</evidence>
<dbReference type="Gene3D" id="3.90.190.10">
    <property type="entry name" value="Protein tyrosine phosphatase superfamily"/>
    <property type="match status" value="1"/>
</dbReference>
<keyword evidence="3" id="KW-0488">Methylation</keyword>
<dbReference type="AlphaFoldDB" id="A0A1I7W7E5"/>
<dbReference type="InterPro" id="IPR001806">
    <property type="entry name" value="Small_GTPase"/>
</dbReference>
<evidence type="ECO:0000256" key="6">
    <source>
        <dbReference type="ARBA" id="ARBA00023136"/>
    </source>
</evidence>
<dbReference type="Pfam" id="PF00071">
    <property type="entry name" value="Ras"/>
    <property type="match status" value="1"/>
</dbReference>
<dbReference type="GO" id="GO:0005886">
    <property type="term" value="C:plasma membrane"/>
    <property type="evidence" value="ECO:0007669"/>
    <property type="project" value="UniProtKB-SubCell"/>
</dbReference>
<dbReference type="SMART" id="SM00194">
    <property type="entry name" value="PTPc"/>
    <property type="match status" value="1"/>
</dbReference>
<dbReference type="PRINTS" id="PR00449">
    <property type="entry name" value="RASTRNSFRMNG"/>
</dbReference>
<evidence type="ECO:0000256" key="2">
    <source>
        <dbReference type="ARBA" id="ARBA00022475"/>
    </source>
</evidence>
<dbReference type="InterPro" id="IPR020849">
    <property type="entry name" value="Small_GTPase_Ras-type"/>
</dbReference>
<keyword evidence="4" id="KW-0547">Nucleotide-binding</keyword>
<evidence type="ECO:0000256" key="9">
    <source>
        <dbReference type="ARBA" id="ARBA00061515"/>
    </source>
</evidence>
<comment type="similarity">
    <text evidence="9">Belongs to the small GTPase superfamily. Di-Ras family.</text>
</comment>
<evidence type="ECO:0000256" key="7">
    <source>
        <dbReference type="ARBA" id="ARBA00023288"/>
    </source>
</evidence>
<dbReference type="PROSITE" id="PS51421">
    <property type="entry name" value="RAS"/>
    <property type="match status" value="1"/>
</dbReference>
<accession>A0A1I7W7E5</accession>
<comment type="subcellular location">
    <subcellularLocation>
        <location evidence="1">Cell membrane</location>
        <topology evidence="1">Lipid-anchor</topology>
        <orientation evidence="1">Cytoplasmic side</orientation>
    </subcellularLocation>
</comment>
<name>A0A1I7W7E5_HETBA</name>
<dbReference type="GO" id="GO:0007165">
    <property type="term" value="P:signal transduction"/>
    <property type="evidence" value="ECO:0007669"/>
    <property type="project" value="InterPro"/>
</dbReference>
<dbReference type="SUPFAM" id="SSF52799">
    <property type="entry name" value="(Phosphotyrosine protein) phosphatases II"/>
    <property type="match status" value="1"/>
</dbReference>
<dbReference type="Proteomes" id="UP000095283">
    <property type="component" value="Unplaced"/>
</dbReference>
<feature type="domain" description="Tyrosine-protein phosphatase" evidence="10">
    <location>
        <begin position="67"/>
        <end position="273"/>
    </location>
</feature>
<dbReference type="InterPro" id="IPR029021">
    <property type="entry name" value="Prot-tyrosine_phosphatase-like"/>
</dbReference>
<keyword evidence="5" id="KW-0342">GTP-binding</keyword>
<dbReference type="InterPro" id="IPR027417">
    <property type="entry name" value="P-loop_NTPase"/>
</dbReference>
<evidence type="ECO:0000256" key="5">
    <source>
        <dbReference type="ARBA" id="ARBA00023134"/>
    </source>
</evidence>